<sequence length="221" mass="25070">MAAISYTACQGCLVKTNRKHLKRCAQCQSVWYCSPARGKVGRNTKKACGKTTFVLPSPRAVAPDEFIGCPVAIPGFVRTPALWRQIWYLSESDSRYSDYHFDSPTKPGHTTSLRISHPPGARPIFLVARRRAMASGSLSAIFKMLESLELEEDSGIRTWTHARYRREFEMEYNIKIMPEIIREAKGKFSPPTATELQEEEFLRWRWASVAHLGDPTLSCTL</sequence>
<evidence type="ECO:0000313" key="2">
    <source>
        <dbReference type="Proteomes" id="UP000623467"/>
    </source>
</evidence>
<keyword evidence="2" id="KW-1185">Reference proteome</keyword>
<name>A0A8H7D4T1_9AGAR</name>
<accession>A0A8H7D4T1</accession>
<organism evidence="1 2">
    <name type="scientific">Mycena sanguinolenta</name>
    <dbReference type="NCBI Taxonomy" id="230812"/>
    <lineage>
        <taxon>Eukaryota</taxon>
        <taxon>Fungi</taxon>
        <taxon>Dikarya</taxon>
        <taxon>Basidiomycota</taxon>
        <taxon>Agaricomycotina</taxon>
        <taxon>Agaricomycetes</taxon>
        <taxon>Agaricomycetidae</taxon>
        <taxon>Agaricales</taxon>
        <taxon>Marasmiineae</taxon>
        <taxon>Mycenaceae</taxon>
        <taxon>Mycena</taxon>
    </lineage>
</organism>
<dbReference type="EMBL" id="JACAZH010000009">
    <property type="protein sequence ID" value="KAF7358798.1"/>
    <property type="molecule type" value="Genomic_DNA"/>
</dbReference>
<proteinExistence type="predicted"/>
<gene>
    <name evidence="1" type="ORF">MSAN_01219100</name>
</gene>
<comment type="caution">
    <text evidence="1">The sequence shown here is derived from an EMBL/GenBank/DDBJ whole genome shotgun (WGS) entry which is preliminary data.</text>
</comment>
<evidence type="ECO:0000313" key="1">
    <source>
        <dbReference type="EMBL" id="KAF7358798.1"/>
    </source>
</evidence>
<dbReference type="AlphaFoldDB" id="A0A8H7D4T1"/>
<protein>
    <submittedName>
        <fullName evidence="1">Uncharacterized protein</fullName>
    </submittedName>
</protein>
<dbReference type="OrthoDB" id="9922773at2759"/>
<reference evidence="1" key="1">
    <citation type="submission" date="2020-05" db="EMBL/GenBank/DDBJ databases">
        <title>Mycena genomes resolve the evolution of fungal bioluminescence.</title>
        <authorList>
            <person name="Tsai I.J."/>
        </authorList>
    </citation>
    <scope>NUCLEOTIDE SEQUENCE</scope>
    <source>
        <strain evidence="1">160909Yilan</strain>
    </source>
</reference>
<dbReference type="Proteomes" id="UP000623467">
    <property type="component" value="Unassembled WGS sequence"/>
</dbReference>